<organism evidence="1 2">
    <name type="scientific">Hoylesella timonensis S9-PR14</name>
    <dbReference type="NCBI Taxonomy" id="1401062"/>
    <lineage>
        <taxon>Bacteria</taxon>
        <taxon>Pseudomonadati</taxon>
        <taxon>Bacteroidota</taxon>
        <taxon>Bacteroidia</taxon>
        <taxon>Bacteroidales</taxon>
        <taxon>Prevotellaceae</taxon>
        <taxon>Hoylesella</taxon>
    </lineage>
</organism>
<dbReference type="EMBL" id="JRPQ01000091">
    <property type="protein sequence ID" value="KGI22051.1"/>
    <property type="molecule type" value="Genomic_DNA"/>
</dbReference>
<dbReference type="AlphaFoldDB" id="A0A098YRS1"/>
<name>A0A098YRS1_9BACT</name>
<proteinExistence type="predicted"/>
<evidence type="ECO:0000313" key="1">
    <source>
        <dbReference type="EMBL" id="KGI22051.1"/>
    </source>
</evidence>
<comment type="caution">
    <text evidence="1">The sequence shown here is derived from an EMBL/GenBank/DDBJ whole genome shotgun (WGS) entry which is preliminary data.</text>
</comment>
<sequence length="64" mass="6920">MISINLVHQIGLQATMGRNPNRRKALDIVQQLRLPAKRGETLIANSLRNGVATGTTSKDGAKPQ</sequence>
<dbReference type="Proteomes" id="UP000029723">
    <property type="component" value="Unassembled WGS sequence"/>
</dbReference>
<protein>
    <submittedName>
        <fullName evidence="1">Uncharacterized protein</fullName>
    </submittedName>
</protein>
<reference evidence="1 2" key="1">
    <citation type="submission" date="2014-07" db="EMBL/GenBank/DDBJ databases">
        <authorList>
            <person name="McCorrison J."/>
            <person name="Sanka R."/>
            <person name="Torralba M."/>
            <person name="Gillis M."/>
            <person name="Haft D.H."/>
            <person name="Methe B."/>
            <person name="Sutton G."/>
            <person name="Nelson K.E."/>
        </authorList>
    </citation>
    <scope>NUCLEOTIDE SEQUENCE [LARGE SCALE GENOMIC DNA]</scope>
    <source>
        <strain evidence="1 2">S9-PR14</strain>
    </source>
</reference>
<accession>A0A098YRS1</accession>
<evidence type="ECO:0000313" key="2">
    <source>
        <dbReference type="Proteomes" id="UP000029723"/>
    </source>
</evidence>
<gene>
    <name evidence="1" type="ORF">HMPREF9304_06655</name>
</gene>